<keyword evidence="2" id="KW-1185">Reference proteome</keyword>
<dbReference type="PANTHER" id="PTHR18964:SF169">
    <property type="entry name" value="N-ACETYLMANNOSAMINE KINASE"/>
    <property type="match status" value="1"/>
</dbReference>
<dbReference type="GO" id="GO:0009384">
    <property type="term" value="F:N-acylmannosamine kinase activity"/>
    <property type="evidence" value="ECO:0007669"/>
    <property type="project" value="TreeGrafter"/>
</dbReference>
<dbReference type="Proteomes" id="UP000294829">
    <property type="component" value="Unassembled WGS sequence"/>
</dbReference>
<dbReference type="OrthoDB" id="8772678at2"/>
<evidence type="ECO:0000313" key="2">
    <source>
        <dbReference type="Proteomes" id="UP000294829"/>
    </source>
</evidence>
<gene>
    <name evidence="1" type="ORF">E2I14_05625</name>
</gene>
<evidence type="ECO:0000313" key="1">
    <source>
        <dbReference type="EMBL" id="TDK67241.1"/>
    </source>
</evidence>
<comment type="caution">
    <text evidence="1">The sequence shown here is derived from an EMBL/GenBank/DDBJ whole genome shotgun (WGS) entry which is preliminary data.</text>
</comment>
<reference evidence="1 2" key="1">
    <citation type="submission" date="2019-03" db="EMBL/GenBank/DDBJ databases">
        <title>Sapientia aquatica gen. nov., sp. nov., isolated from a crater lake.</title>
        <authorList>
            <person name="Felfoldi T."/>
            <person name="Szabo A."/>
            <person name="Toth E."/>
            <person name="Schumann P."/>
            <person name="Keki Z."/>
            <person name="Marialigeti K."/>
            <person name="Mathe I."/>
        </authorList>
    </citation>
    <scope>NUCLEOTIDE SEQUENCE [LARGE SCALE GENOMIC DNA]</scope>
    <source>
        <strain evidence="1 2">SA-152</strain>
    </source>
</reference>
<protein>
    <submittedName>
        <fullName evidence="1">ROK family protein</fullName>
    </submittedName>
</protein>
<dbReference type="InterPro" id="IPR000600">
    <property type="entry name" value="ROK"/>
</dbReference>
<dbReference type="SUPFAM" id="SSF53067">
    <property type="entry name" value="Actin-like ATPase domain"/>
    <property type="match status" value="1"/>
</dbReference>
<sequence length="289" mass="30659">MNLTVKESVLHSVIAFDIGGSQSRIALFEQGQLIWRNQAPTPSQLGPDAMVETIVKLYRPFAQKSLPVGVAITGQLTQGCVTGHNVDVMPGWQSYPLQAVLTERLQQPVQIYNDARAAAWGEYQFGTGAQCSEFLFLTVSTGIGAGLVLNGRLHIAANGFDAEIGEMLLADGVTLENYASGTALGHLAQRNGFDSAKHLCDAADAGDVKANELYQSGIAEVAKKLTDLAVMLGIQRAAVGGSVGLRSGYLERLRSEMQRYPAMYQFELVPAALGADAGLFGVAALASAE</sequence>
<proteinExistence type="predicted"/>
<dbReference type="GO" id="GO:0019262">
    <property type="term" value="P:N-acetylneuraminate catabolic process"/>
    <property type="evidence" value="ECO:0007669"/>
    <property type="project" value="TreeGrafter"/>
</dbReference>
<organism evidence="1 2">
    <name type="scientific">Sapientia aquatica</name>
    <dbReference type="NCBI Taxonomy" id="1549640"/>
    <lineage>
        <taxon>Bacteria</taxon>
        <taxon>Pseudomonadati</taxon>
        <taxon>Pseudomonadota</taxon>
        <taxon>Betaproteobacteria</taxon>
        <taxon>Burkholderiales</taxon>
        <taxon>Oxalobacteraceae</taxon>
        <taxon>Sapientia</taxon>
    </lineage>
</organism>
<dbReference type="EMBL" id="SMYL01000002">
    <property type="protein sequence ID" value="TDK67241.1"/>
    <property type="molecule type" value="Genomic_DNA"/>
</dbReference>
<dbReference type="Pfam" id="PF00480">
    <property type="entry name" value="ROK"/>
    <property type="match status" value="1"/>
</dbReference>
<dbReference type="AlphaFoldDB" id="A0A4R5W3K7"/>
<dbReference type="PANTHER" id="PTHR18964">
    <property type="entry name" value="ROK (REPRESSOR, ORF, KINASE) FAMILY"/>
    <property type="match status" value="1"/>
</dbReference>
<accession>A0A4R5W3K7</accession>
<name>A0A4R5W3K7_9BURK</name>
<dbReference type="InterPro" id="IPR043129">
    <property type="entry name" value="ATPase_NBD"/>
</dbReference>
<dbReference type="Gene3D" id="3.30.420.40">
    <property type="match status" value="2"/>
</dbReference>